<dbReference type="AlphaFoldDB" id="A0A0R0AIA6"/>
<evidence type="ECO:0000313" key="3">
    <source>
        <dbReference type="Proteomes" id="UP000050836"/>
    </source>
</evidence>
<keyword evidence="3" id="KW-1185">Reference proteome</keyword>
<sequence>MLDPVLRTCGDETGRRRRDNEPPLSPEPTMDQSPAPLLTFVNPQFHAGRNLSVRRGSRWHGVAQARLQLPPGVPEITVPLTTQLRHFNTLTAADLADEHDPSCRTPEGLLAVLQQIYPGFQADETVTLVHFQMD</sequence>
<dbReference type="Proteomes" id="UP000050836">
    <property type="component" value="Unassembled WGS sequence"/>
</dbReference>
<evidence type="ECO:0008006" key="4">
    <source>
        <dbReference type="Google" id="ProtNLM"/>
    </source>
</evidence>
<accession>A0A0R0AIA6</accession>
<proteinExistence type="predicted"/>
<feature type="compositionally biased region" description="Basic and acidic residues" evidence="1">
    <location>
        <begin position="9"/>
        <end position="21"/>
    </location>
</feature>
<feature type="region of interest" description="Disordered" evidence="1">
    <location>
        <begin position="1"/>
        <end position="36"/>
    </location>
</feature>
<gene>
    <name evidence="2" type="ORF">ARC78_12540</name>
</gene>
<protein>
    <recommendedName>
        <fullName evidence="4">ASCH domain-containing protein</fullName>
    </recommendedName>
</protein>
<evidence type="ECO:0000313" key="2">
    <source>
        <dbReference type="EMBL" id="KRG40536.1"/>
    </source>
</evidence>
<comment type="caution">
    <text evidence="2">The sequence shown here is derived from an EMBL/GenBank/DDBJ whole genome shotgun (WGS) entry which is preliminary data.</text>
</comment>
<dbReference type="EMBL" id="LLXS01000033">
    <property type="protein sequence ID" value="KRG40536.1"/>
    <property type="molecule type" value="Genomic_DNA"/>
</dbReference>
<reference evidence="2 3" key="1">
    <citation type="submission" date="2015-10" db="EMBL/GenBank/DDBJ databases">
        <title>Genome sequencing and analysis of members of genus Stenotrophomonas.</title>
        <authorList>
            <person name="Patil P.P."/>
            <person name="Midha S."/>
            <person name="Patil P.B."/>
        </authorList>
    </citation>
    <scope>NUCLEOTIDE SEQUENCE [LARGE SCALE GENOMIC DNA]</scope>
    <source>
        <strain evidence="2 3">JCM 9942</strain>
    </source>
</reference>
<evidence type="ECO:0000256" key="1">
    <source>
        <dbReference type="SAM" id="MobiDB-lite"/>
    </source>
</evidence>
<organism evidence="2 3">
    <name type="scientific">Stenotrophomonas pictorum JCM 9942</name>
    <dbReference type="NCBI Taxonomy" id="1236960"/>
    <lineage>
        <taxon>Bacteria</taxon>
        <taxon>Pseudomonadati</taxon>
        <taxon>Pseudomonadota</taxon>
        <taxon>Gammaproteobacteria</taxon>
        <taxon>Lysobacterales</taxon>
        <taxon>Lysobacteraceae</taxon>
        <taxon>Stenotrophomonas</taxon>
    </lineage>
</organism>
<name>A0A0R0AIA6_9GAMM</name>